<keyword evidence="16" id="KW-1185">Reference proteome</keyword>
<feature type="transmembrane region" description="Helical" evidence="12">
    <location>
        <begin position="6"/>
        <end position="24"/>
    </location>
</feature>
<evidence type="ECO:0000256" key="11">
    <source>
        <dbReference type="PROSITE-ProRule" id="PRU00169"/>
    </source>
</evidence>
<dbReference type="GO" id="GO:0009927">
    <property type="term" value="F:histidine phosphotransfer kinase activity"/>
    <property type="evidence" value="ECO:0007669"/>
    <property type="project" value="TreeGrafter"/>
</dbReference>
<dbReference type="PANTHER" id="PTHR43047">
    <property type="entry name" value="TWO-COMPONENT HISTIDINE PROTEIN KINASE"/>
    <property type="match status" value="1"/>
</dbReference>
<dbReference type="EMBL" id="BMXR01000009">
    <property type="protein sequence ID" value="GGX65564.1"/>
    <property type="molecule type" value="Genomic_DNA"/>
</dbReference>
<organism evidence="15 16">
    <name type="scientific">Saccharospirillum salsuginis</name>
    <dbReference type="NCBI Taxonomy" id="418750"/>
    <lineage>
        <taxon>Bacteria</taxon>
        <taxon>Pseudomonadati</taxon>
        <taxon>Pseudomonadota</taxon>
        <taxon>Gammaproteobacteria</taxon>
        <taxon>Oceanospirillales</taxon>
        <taxon>Saccharospirillaceae</taxon>
        <taxon>Saccharospirillum</taxon>
    </lineage>
</organism>
<dbReference type="SMART" id="SM00387">
    <property type="entry name" value="HATPase_c"/>
    <property type="match status" value="1"/>
</dbReference>
<evidence type="ECO:0000256" key="6">
    <source>
        <dbReference type="ARBA" id="ARBA00022679"/>
    </source>
</evidence>
<dbReference type="InterPro" id="IPR003661">
    <property type="entry name" value="HisK_dim/P_dom"/>
</dbReference>
<reference evidence="15" key="2">
    <citation type="submission" date="2020-09" db="EMBL/GenBank/DDBJ databases">
        <authorList>
            <person name="Sun Q."/>
            <person name="Kim S."/>
        </authorList>
    </citation>
    <scope>NUCLEOTIDE SEQUENCE</scope>
    <source>
        <strain evidence="15">KCTC 22169</strain>
    </source>
</reference>
<dbReference type="FunFam" id="3.30.565.10:FF:000049">
    <property type="entry name" value="Two-component sensor histidine kinase"/>
    <property type="match status" value="1"/>
</dbReference>
<dbReference type="PANTHER" id="PTHR43047:SF9">
    <property type="entry name" value="HISTIDINE KINASE"/>
    <property type="match status" value="1"/>
</dbReference>
<dbReference type="SUPFAM" id="SSF55785">
    <property type="entry name" value="PYP-like sensor domain (PAS domain)"/>
    <property type="match status" value="1"/>
</dbReference>
<evidence type="ECO:0000256" key="3">
    <source>
        <dbReference type="ARBA" id="ARBA00006434"/>
    </source>
</evidence>
<keyword evidence="6" id="KW-0808">Transferase</keyword>
<feature type="transmembrane region" description="Helical" evidence="12">
    <location>
        <begin position="150"/>
        <end position="172"/>
    </location>
</feature>
<feature type="transmembrane region" description="Helical" evidence="12">
    <location>
        <begin position="111"/>
        <end position="130"/>
    </location>
</feature>
<dbReference type="Gene3D" id="3.40.50.2300">
    <property type="match status" value="1"/>
</dbReference>
<keyword evidence="5 11" id="KW-0597">Phosphoprotein</keyword>
<dbReference type="Gene3D" id="1.20.1730.10">
    <property type="entry name" value="Sodium/glucose cotransporter"/>
    <property type="match status" value="1"/>
</dbReference>
<dbReference type="InterPro" id="IPR035965">
    <property type="entry name" value="PAS-like_dom_sf"/>
</dbReference>
<dbReference type="Pfam" id="PF00072">
    <property type="entry name" value="Response_reg"/>
    <property type="match status" value="1"/>
</dbReference>
<evidence type="ECO:0000256" key="1">
    <source>
        <dbReference type="ARBA" id="ARBA00000085"/>
    </source>
</evidence>
<dbReference type="PROSITE" id="PS50110">
    <property type="entry name" value="RESPONSE_REGULATORY"/>
    <property type="match status" value="1"/>
</dbReference>
<feature type="transmembrane region" description="Helical" evidence="12">
    <location>
        <begin position="436"/>
        <end position="458"/>
    </location>
</feature>
<evidence type="ECO:0000256" key="5">
    <source>
        <dbReference type="ARBA" id="ARBA00022553"/>
    </source>
</evidence>
<comment type="subcellular location">
    <subcellularLocation>
        <location evidence="2">Membrane</location>
        <topology evidence="2">Multi-pass membrane protein</topology>
    </subcellularLocation>
</comment>
<evidence type="ECO:0000313" key="16">
    <source>
        <dbReference type="Proteomes" id="UP000626148"/>
    </source>
</evidence>
<feature type="modified residue" description="4-aspartylphosphate" evidence="11">
    <location>
        <position position="1083"/>
    </location>
</feature>
<accession>A0A918NGE7</accession>
<dbReference type="EC" id="2.7.13.3" evidence="4"/>
<feature type="transmembrane region" description="Helical" evidence="12">
    <location>
        <begin position="277"/>
        <end position="302"/>
    </location>
</feature>
<feature type="transmembrane region" description="Helical" evidence="12">
    <location>
        <begin position="239"/>
        <end position="256"/>
    </location>
</feature>
<evidence type="ECO:0000259" key="14">
    <source>
        <dbReference type="PROSITE" id="PS50110"/>
    </source>
</evidence>
<keyword evidence="7 12" id="KW-0812">Transmembrane</keyword>
<dbReference type="InterPro" id="IPR001789">
    <property type="entry name" value="Sig_transdc_resp-reg_receiver"/>
</dbReference>
<dbReference type="Pfam" id="PF12860">
    <property type="entry name" value="PAS_7"/>
    <property type="match status" value="1"/>
</dbReference>
<dbReference type="InterPro" id="IPR005467">
    <property type="entry name" value="His_kinase_dom"/>
</dbReference>
<feature type="transmembrane region" description="Helical" evidence="12">
    <location>
        <begin position="322"/>
        <end position="347"/>
    </location>
</feature>
<dbReference type="SMART" id="SM00091">
    <property type="entry name" value="PAS"/>
    <property type="match status" value="1"/>
</dbReference>
<dbReference type="SUPFAM" id="SSF52172">
    <property type="entry name" value="CheY-like"/>
    <property type="match status" value="1"/>
</dbReference>
<feature type="transmembrane region" description="Helical" evidence="12">
    <location>
        <begin position="64"/>
        <end position="84"/>
    </location>
</feature>
<dbReference type="Pfam" id="PF02518">
    <property type="entry name" value="HATPase_c"/>
    <property type="match status" value="1"/>
</dbReference>
<feature type="transmembrane region" description="Helical" evidence="12">
    <location>
        <begin position="405"/>
        <end position="429"/>
    </location>
</feature>
<dbReference type="GO" id="GO:0022857">
    <property type="term" value="F:transmembrane transporter activity"/>
    <property type="evidence" value="ECO:0007669"/>
    <property type="project" value="InterPro"/>
</dbReference>
<dbReference type="Gene3D" id="3.30.450.20">
    <property type="entry name" value="PAS domain"/>
    <property type="match status" value="1"/>
</dbReference>
<dbReference type="Pfam" id="PF00512">
    <property type="entry name" value="HisKA"/>
    <property type="match status" value="1"/>
</dbReference>
<protein>
    <recommendedName>
        <fullName evidence="4">histidine kinase</fullName>
        <ecNumber evidence="4">2.7.13.3</ecNumber>
    </recommendedName>
</protein>
<dbReference type="CDD" id="cd00156">
    <property type="entry name" value="REC"/>
    <property type="match status" value="1"/>
</dbReference>
<keyword evidence="8 15" id="KW-0418">Kinase</keyword>
<dbReference type="InterPro" id="IPR011006">
    <property type="entry name" value="CheY-like_superfamily"/>
</dbReference>
<evidence type="ECO:0000256" key="9">
    <source>
        <dbReference type="ARBA" id="ARBA00022989"/>
    </source>
</evidence>
<feature type="transmembrane region" description="Helical" evidence="12">
    <location>
        <begin position="383"/>
        <end position="399"/>
    </location>
</feature>
<evidence type="ECO:0000256" key="7">
    <source>
        <dbReference type="ARBA" id="ARBA00022692"/>
    </source>
</evidence>
<dbReference type="PROSITE" id="PS50283">
    <property type="entry name" value="NA_SOLUT_SYMP_3"/>
    <property type="match status" value="1"/>
</dbReference>
<dbReference type="InterPro" id="IPR001734">
    <property type="entry name" value="Na/solute_symporter"/>
</dbReference>
<feature type="transmembrane region" description="Helical" evidence="12">
    <location>
        <begin position="36"/>
        <end position="52"/>
    </location>
</feature>
<evidence type="ECO:0000313" key="15">
    <source>
        <dbReference type="EMBL" id="GGX65564.1"/>
    </source>
</evidence>
<evidence type="ECO:0000256" key="10">
    <source>
        <dbReference type="ARBA" id="ARBA00023136"/>
    </source>
</evidence>
<evidence type="ECO:0000256" key="8">
    <source>
        <dbReference type="ARBA" id="ARBA00022777"/>
    </source>
</evidence>
<dbReference type="InterPro" id="IPR004358">
    <property type="entry name" value="Sig_transdc_His_kin-like_C"/>
</dbReference>
<feature type="transmembrane region" description="Helical" evidence="12">
    <location>
        <begin position="184"/>
        <end position="208"/>
    </location>
</feature>
<gene>
    <name evidence="15" type="ORF">GCM10007392_36790</name>
</gene>
<evidence type="ECO:0000256" key="2">
    <source>
        <dbReference type="ARBA" id="ARBA00004141"/>
    </source>
</evidence>
<dbReference type="SMART" id="SM00448">
    <property type="entry name" value="REC"/>
    <property type="match status" value="1"/>
</dbReference>
<dbReference type="CDD" id="cd00082">
    <property type="entry name" value="HisKA"/>
    <property type="match status" value="1"/>
</dbReference>
<dbReference type="PROSITE" id="PS50109">
    <property type="entry name" value="HIS_KIN"/>
    <property type="match status" value="1"/>
</dbReference>
<dbReference type="SUPFAM" id="SSF55874">
    <property type="entry name" value="ATPase domain of HSP90 chaperone/DNA topoisomerase II/histidine kinase"/>
    <property type="match status" value="1"/>
</dbReference>
<proteinExistence type="inferred from homology"/>
<dbReference type="InterPro" id="IPR003594">
    <property type="entry name" value="HATPase_dom"/>
</dbReference>
<dbReference type="SMART" id="SM00388">
    <property type="entry name" value="HisKA"/>
    <property type="match status" value="1"/>
</dbReference>
<dbReference type="InterPro" id="IPR038377">
    <property type="entry name" value="Na/Glc_symporter_sf"/>
</dbReference>
<feature type="domain" description="Response regulatory" evidence="14">
    <location>
        <begin position="1034"/>
        <end position="1149"/>
    </location>
</feature>
<keyword evidence="9 12" id="KW-1133">Transmembrane helix</keyword>
<evidence type="ECO:0000256" key="12">
    <source>
        <dbReference type="SAM" id="Phobius"/>
    </source>
</evidence>
<evidence type="ECO:0000259" key="13">
    <source>
        <dbReference type="PROSITE" id="PS50109"/>
    </source>
</evidence>
<comment type="catalytic activity">
    <reaction evidence="1">
        <text>ATP + protein L-histidine = ADP + protein N-phospho-L-histidine.</text>
        <dbReference type="EC" id="2.7.13.3"/>
    </reaction>
</comment>
<dbReference type="GO" id="GO:0000155">
    <property type="term" value="F:phosphorelay sensor kinase activity"/>
    <property type="evidence" value="ECO:0007669"/>
    <property type="project" value="InterPro"/>
</dbReference>
<dbReference type="SUPFAM" id="SSF47384">
    <property type="entry name" value="Homodimeric domain of signal transducing histidine kinase"/>
    <property type="match status" value="1"/>
</dbReference>
<sequence length="1150" mass="128252">MAPSFFIFIALLYIALLFAIALRGDRKPLARRWQPWVYGLSLAVYCTSWTFYGATRQFGESGWAFAPSHVGAILLFVFGFTFWLKLVRVAKRENVTTIADFIASRFGHSRAVAVSVALISLIGIVPYVALQLKAVSVSLNIVSGDLASSAHWYTDSALYVSLMMALFTMLFGTRHLDTSEHHPGMMLAIAFESVVKLIAFLAVGYWAVYSVGGGFGQIIRDTMANPETRELLTSFDDPYVYLTQAALGIVAIVALPRQFHVAVVENRNEDDLRKARWIFPLYLVAINFFTLPLVLVGFHHFAPDAASLEYLTLTLPMAEGQNGLALFTFVGGLSAATSMVIIATVALSTMLSNEIILPALIRLGWWSTDAPDLGRRIVWLRRLGILLIVLAAFFYYRLIVAYEGLVAIGLVSFVAVAQFAPALFLGLFWTAINRSGVLWGLGLGFLFWCYTLLMPLFVRAGLMPEHLLDGLFGLSFLKPQALMGLGGLDPIVHGAAWSLAMNVLGLLLGSAYTRETLKDRMQASLFVHANRPDAPVMGTSGRQVSVGDLHLLLGRFIGAEKLQVLFARYINPLNGRLLGDQKADDELLYQAERALSSVLGAPAARLLFERFDQPMSGEWRDLSTMVDEASQVLKFNRELLNSALQSINQGISIVDRDLNVVAWNQEYQQMFDYPDGLLAVGRPVEELIRYNALKGECGPGEVEDLVQRRLNHLRSGGSYRYERRRPDGSYLEIQGNPMPDGGFITVYSDITDRRRIEDQLRRSNEILEDKVQQRTQALQMTNTELEKANANKTRFLAAAGHDLVQPLNSAALFAASMQSKLRRFGDSGDLVNLAEQIERSLNSADNLLSELLEISKLDSDIIKPEIQRISLDKLLNSLHEEFEVLAAKRGIRLTIVPSSLWVESDPRLLRRMLQNFLSNALRYSQRGRVALGVRRHGDYCSIEVWDTGPGLNDAQQNEIFEEFHRLPDTRSDEKGLGLGLAIVRRLSRLLKHPVSISSTLGRGSGFRVHVPVTQAVTAQNDPQLVDEANSRVYRILCVDNEQQIIEGMHSLLAEWGFQVDTAADKDGAEACVARAMPDLIIMDYHLDQGLTGLSLLKEWQQTWLRHTPVIVITADYTDEVRLAIEKRGFRLLKKPVRPLQLRSLVDAALR</sequence>
<dbReference type="CDD" id="cd10322">
    <property type="entry name" value="SLC5sbd"/>
    <property type="match status" value="1"/>
</dbReference>
<dbReference type="InterPro" id="IPR036097">
    <property type="entry name" value="HisK_dim/P_sf"/>
</dbReference>
<dbReference type="NCBIfam" id="NF041832">
    <property type="entry name" value="near_NosP_CTERM"/>
    <property type="match status" value="1"/>
</dbReference>
<dbReference type="GO" id="GO:0005886">
    <property type="term" value="C:plasma membrane"/>
    <property type="evidence" value="ECO:0007669"/>
    <property type="project" value="TreeGrafter"/>
</dbReference>
<evidence type="ECO:0000256" key="4">
    <source>
        <dbReference type="ARBA" id="ARBA00012438"/>
    </source>
</evidence>
<dbReference type="InterPro" id="IPR036890">
    <property type="entry name" value="HATPase_C_sf"/>
</dbReference>
<dbReference type="Proteomes" id="UP000626148">
    <property type="component" value="Unassembled WGS sequence"/>
</dbReference>
<comment type="similarity">
    <text evidence="3">Belongs to the sodium:solute symporter (SSF) (TC 2.A.21) family.</text>
</comment>
<comment type="caution">
    <text evidence="15">The sequence shown here is derived from an EMBL/GenBank/DDBJ whole genome shotgun (WGS) entry which is preliminary data.</text>
</comment>
<keyword evidence="10 12" id="KW-0472">Membrane</keyword>
<dbReference type="PRINTS" id="PR00344">
    <property type="entry name" value="BCTRLSENSOR"/>
</dbReference>
<dbReference type="CDD" id="cd00130">
    <property type="entry name" value="PAS"/>
    <property type="match status" value="1"/>
</dbReference>
<feature type="domain" description="Histidine kinase" evidence="13">
    <location>
        <begin position="798"/>
        <end position="1014"/>
    </location>
</feature>
<dbReference type="Gene3D" id="3.30.565.10">
    <property type="entry name" value="Histidine kinase-like ATPase, C-terminal domain"/>
    <property type="match status" value="1"/>
</dbReference>
<dbReference type="RefSeq" id="WP_189611397.1">
    <property type="nucleotide sequence ID" value="NZ_BMXR01000009.1"/>
</dbReference>
<name>A0A918NGE7_9GAMM</name>
<dbReference type="CDD" id="cd00075">
    <property type="entry name" value="HATPase"/>
    <property type="match status" value="1"/>
</dbReference>
<dbReference type="AlphaFoldDB" id="A0A918NGE7"/>
<dbReference type="InterPro" id="IPR000014">
    <property type="entry name" value="PAS"/>
</dbReference>
<reference evidence="15" key="1">
    <citation type="journal article" date="2014" name="Int. J. Syst. Evol. Microbiol.">
        <title>Complete genome sequence of Corynebacterium casei LMG S-19264T (=DSM 44701T), isolated from a smear-ripened cheese.</title>
        <authorList>
            <consortium name="US DOE Joint Genome Institute (JGI-PGF)"/>
            <person name="Walter F."/>
            <person name="Albersmeier A."/>
            <person name="Kalinowski J."/>
            <person name="Ruckert C."/>
        </authorList>
    </citation>
    <scope>NUCLEOTIDE SEQUENCE</scope>
    <source>
        <strain evidence="15">KCTC 22169</strain>
    </source>
</reference>
<dbReference type="Gene3D" id="1.10.287.130">
    <property type="match status" value="1"/>
</dbReference>